<evidence type="ECO:0000256" key="7">
    <source>
        <dbReference type="SAM" id="Phobius"/>
    </source>
</evidence>
<keyword evidence="2" id="KW-0507">mRNA processing</keyword>
<evidence type="ECO:0000256" key="2">
    <source>
        <dbReference type="ARBA" id="ARBA00022664"/>
    </source>
</evidence>
<dbReference type="GO" id="GO:0006397">
    <property type="term" value="P:mRNA processing"/>
    <property type="evidence" value="ECO:0007669"/>
    <property type="project" value="UniProtKB-KW"/>
</dbReference>
<comment type="similarity">
    <text evidence="1">Belongs to the 5'-3' exonuclease family. XRN2/RAT1 subfamily.</text>
</comment>
<feature type="compositionally biased region" description="Basic and acidic residues" evidence="6">
    <location>
        <begin position="534"/>
        <end position="589"/>
    </location>
</feature>
<dbReference type="Proteomes" id="UP001634393">
    <property type="component" value="Unassembled WGS sequence"/>
</dbReference>
<keyword evidence="5" id="KW-0269">Exonuclease</keyword>
<dbReference type="AlphaFoldDB" id="A0ABD3TNQ6"/>
<evidence type="ECO:0000313" key="9">
    <source>
        <dbReference type="EMBL" id="KAL3837985.1"/>
    </source>
</evidence>
<dbReference type="InterPro" id="IPR027073">
    <property type="entry name" value="5_3_exoribonuclease"/>
</dbReference>
<keyword evidence="7" id="KW-0812">Transmembrane</keyword>
<dbReference type="PANTHER" id="PTHR12341">
    <property type="entry name" value="5'-&gt;3' EXORIBONUCLEASE"/>
    <property type="match status" value="1"/>
</dbReference>
<evidence type="ECO:0000259" key="8">
    <source>
        <dbReference type="Pfam" id="PF17846"/>
    </source>
</evidence>
<reference evidence="9 10" key="1">
    <citation type="submission" date="2024-12" db="EMBL/GenBank/DDBJ databases">
        <title>The unique morphological basis and parallel evolutionary history of personate flowers in Penstemon.</title>
        <authorList>
            <person name="Depatie T.H."/>
            <person name="Wessinger C.A."/>
        </authorList>
    </citation>
    <scope>NUCLEOTIDE SEQUENCE [LARGE SCALE GENOMIC DNA]</scope>
    <source>
        <strain evidence="9">WTNN_2</strain>
        <tissue evidence="9">Leaf</tissue>
    </source>
</reference>
<dbReference type="Pfam" id="PF17846">
    <property type="entry name" value="XRN_M"/>
    <property type="match status" value="1"/>
</dbReference>
<feature type="compositionally biased region" description="Basic and acidic residues" evidence="6">
    <location>
        <begin position="627"/>
        <end position="717"/>
    </location>
</feature>
<feature type="compositionally biased region" description="Basic residues" evidence="6">
    <location>
        <begin position="605"/>
        <end position="620"/>
    </location>
</feature>
<sequence length="717" mass="80930">MSNKNVWSLYLLKNCLIIVSSVAFTMTFYLKFRYFQEQMTWNSHSGHRPANMLSFEKQSDISANHANSKAGLLIDKVKLGEDGWKERYYSEKFEVQTNDDCEKVKKDAVFKYVEGICWIMHYYYQGVCSWQWYYPYHYAPFASDFHGLDELNIHFALGKPFKPFDQLMGVLPAASAQALPFSYRKLMTDSSSPILDFYPTEFELDLNGRKQNWKAVCKLPFIDESRLLTEIASVEHTLTDEEKRRNTLGLDKLFFHISHPIAAKIFDFAERNKDNPRLCQAKVKRKINPMLSAGMNGYICISDKPICPSEISSPLCDMERIMKNDVLFVFYKLPDFHAHIPRPPDGVSMPEKSISQRDLLRPPTLWHEKIAVVESRFTRRSIPPKSVAGPFLAKLAYELVSETYRLSSSEDHGEVSVVPNSEDHGKVSVVPSSEDQGKVSVLSSENHGKSASVVPSSEDHGKVSVSPSSEDHGKVSVSPSSEDHGKVSVLSSENHGKSATNEDHGEVGKNKHTLDRRDRRKRMKLRKLMASLDSETHEKVNGSSDDHGKVIGSNEDHGKVKGSSEDHEKVKGSIEDHEKVSRSNEDHGKANGSAEDLGEDEKNKRTLVRREKRKRMKLRKLMASLESENREKVNGSSDDHGKINGSSEDHEKSEQHEKVNGSIKDREKANGSTEDHGKVNESIEDHGKVNGCTEDHGEVNGISEDGRHARRVESSPT</sequence>
<keyword evidence="7" id="KW-1133">Transmembrane helix</keyword>
<evidence type="ECO:0000256" key="1">
    <source>
        <dbReference type="ARBA" id="ARBA00006994"/>
    </source>
</evidence>
<dbReference type="Gene3D" id="1.25.40.1050">
    <property type="match status" value="1"/>
</dbReference>
<feature type="compositionally biased region" description="Basic and acidic residues" evidence="6">
    <location>
        <begin position="494"/>
        <end position="517"/>
    </location>
</feature>
<dbReference type="FunFam" id="1.25.40.1050:FF:000002">
    <property type="entry name" value="5'-3' exoribonuclease"/>
    <property type="match status" value="1"/>
</dbReference>
<feature type="compositionally biased region" description="Basic residues" evidence="6">
    <location>
        <begin position="518"/>
        <end position="527"/>
    </location>
</feature>
<gene>
    <name evidence="9" type="ORF">ACJIZ3_022576</name>
</gene>
<protein>
    <recommendedName>
        <fullName evidence="8">Xrn1 helical domain-containing protein</fullName>
    </recommendedName>
</protein>
<evidence type="ECO:0000256" key="3">
    <source>
        <dbReference type="ARBA" id="ARBA00022722"/>
    </source>
</evidence>
<comment type="caution">
    <text evidence="9">The sequence shown here is derived from an EMBL/GenBank/DDBJ whole genome shotgun (WGS) entry which is preliminary data.</text>
</comment>
<feature type="transmembrane region" description="Helical" evidence="7">
    <location>
        <begin position="6"/>
        <end position="30"/>
    </location>
</feature>
<accession>A0ABD3TNQ6</accession>
<evidence type="ECO:0000256" key="5">
    <source>
        <dbReference type="ARBA" id="ARBA00022839"/>
    </source>
</evidence>
<keyword evidence="10" id="KW-1185">Reference proteome</keyword>
<evidence type="ECO:0000313" key="10">
    <source>
        <dbReference type="Proteomes" id="UP001634393"/>
    </source>
</evidence>
<dbReference type="EMBL" id="JBJXBP010000003">
    <property type="protein sequence ID" value="KAL3837985.1"/>
    <property type="molecule type" value="Genomic_DNA"/>
</dbReference>
<keyword evidence="3" id="KW-0540">Nuclease</keyword>
<feature type="domain" description="Xrn1 helical" evidence="8">
    <location>
        <begin position="55"/>
        <end position="359"/>
    </location>
</feature>
<dbReference type="InterPro" id="IPR041412">
    <property type="entry name" value="Xrn1_helical"/>
</dbReference>
<keyword evidence="7" id="KW-0472">Membrane</keyword>
<dbReference type="GO" id="GO:0004527">
    <property type="term" value="F:exonuclease activity"/>
    <property type="evidence" value="ECO:0007669"/>
    <property type="project" value="UniProtKB-KW"/>
</dbReference>
<organism evidence="9 10">
    <name type="scientific">Penstemon smallii</name>
    <dbReference type="NCBI Taxonomy" id="265156"/>
    <lineage>
        <taxon>Eukaryota</taxon>
        <taxon>Viridiplantae</taxon>
        <taxon>Streptophyta</taxon>
        <taxon>Embryophyta</taxon>
        <taxon>Tracheophyta</taxon>
        <taxon>Spermatophyta</taxon>
        <taxon>Magnoliopsida</taxon>
        <taxon>eudicotyledons</taxon>
        <taxon>Gunneridae</taxon>
        <taxon>Pentapetalae</taxon>
        <taxon>asterids</taxon>
        <taxon>lamiids</taxon>
        <taxon>Lamiales</taxon>
        <taxon>Plantaginaceae</taxon>
        <taxon>Cheloneae</taxon>
        <taxon>Penstemon</taxon>
    </lineage>
</organism>
<dbReference type="PANTHER" id="PTHR12341:SF53">
    <property type="entry name" value="5'-3' EXORIBONUCLEASE"/>
    <property type="match status" value="1"/>
</dbReference>
<keyword evidence="4" id="KW-0378">Hydrolase</keyword>
<feature type="region of interest" description="Disordered" evidence="6">
    <location>
        <begin position="408"/>
        <end position="717"/>
    </location>
</feature>
<evidence type="ECO:0000256" key="6">
    <source>
        <dbReference type="SAM" id="MobiDB-lite"/>
    </source>
</evidence>
<evidence type="ECO:0000256" key="4">
    <source>
        <dbReference type="ARBA" id="ARBA00022801"/>
    </source>
</evidence>
<proteinExistence type="inferred from homology"/>
<name>A0ABD3TNQ6_9LAMI</name>